<protein>
    <submittedName>
        <fullName evidence="2">N-acetylneuraminate synthase family protein</fullName>
    </submittedName>
</protein>
<evidence type="ECO:0000313" key="3">
    <source>
        <dbReference type="Proteomes" id="UP000662373"/>
    </source>
</evidence>
<comment type="caution">
    <text evidence="2">The sequence shown here is derived from an EMBL/GenBank/DDBJ whole genome shotgun (WGS) entry which is preliminary data.</text>
</comment>
<dbReference type="AlphaFoldDB" id="A0A934NIW5"/>
<evidence type="ECO:0000313" key="2">
    <source>
        <dbReference type="EMBL" id="MBJ7880574.1"/>
    </source>
</evidence>
<dbReference type="Proteomes" id="UP000662373">
    <property type="component" value="Unassembled WGS sequence"/>
</dbReference>
<dbReference type="InterPro" id="IPR051690">
    <property type="entry name" value="PseI-like"/>
</dbReference>
<keyword evidence="3" id="KW-1185">Reference proteome</keyword>
<organism evidence="2 3">
    <name type="scientific">Gelidibacter salicanalis</name>
    <dbReference type="NCBI Taxonomy" id="291193"/>
    <lineage>
        <taxon>Bacteria</taxon>
        <taxon>Pseudomonadati</taxon>
        <taxon>Bacteroidota</taxon>
        <taxon>Flavobacteriia</taxon>
        <taxon>Flavobacteriales</taxon>
        <taxon>Flavobacteriaceae</taxon>
        <taxon>Gelidibacter</taxon>
    </lineage>
</organism>
<dbReference type="Gene3D" id="3.20.20.70">
    <property type="entry name" value="Aldolase class I"/>
    <property type="match status" value="1"/>
</dbReference>
<dbReference type="SUPFAM" id="SSF51269">
    <property type="entry name" value="AFP III-like domain"/>
    <property type="match status" value="1"/>
</dbReference>
<dbReference type="PANTHER" id="PTHR42966:SF1">
    <property type="entry name" value="SIALIC ACID SYNTHASE"/>
    <property type="match status" value="1"/>
</dbReference>
<dbReference type="SUPFAM" id="SSF51569">
    <property type="entry name" value="Aldolase"/>
    <property type="match status" value="1"/>
</dbReference>
<reference evidence="2 3" key="1">
    <citation type="submission" date="2020-09" db="EMBL/GenBank/DDBJ databases">
        <title>Draft genome of Gelidibacter salicanalis PAMC21136.</title>
        <authorList>
            <person name="Park H."/>
        </authorList>
    </citation>
    <scope>NUCLEOTIDE SEQUENCE [LARGE SCALE GENOMIC DNA]</scope>
    <source>
        <strain evidence="2 3">PAMC21136</strain>
    </source>
</reference>
<proteinExistence type="predicted"/>
<dbReference type="Pfam" id="PF03102">
    <property type="entry name" value="NeuB"/>
    <property type="match status" value="1"/>
</dbReference>
<dbReference type="InterPro" id="IPR006190">
    <property type="entry name" value="SAF_AFP_Neu5Ac"/>
</dbReference>
<dbReference type="EMBL" id="JAEHJZ010000017">
    <property type="protein sequence ID" value="MBJ7880574.1"/>
    <property type="molecule type" value="Genomic_DNA"/>
</dbReference>
<gene>
    <name evidence="2" type="ORF">JEM65_07925</name>
</gene>
<feature type="domain" description="AFP-like" evidence="1">
    <location>
        <begin position="275"/>
        <end position="332"/>
    </location>
</feature>
<accession>A0A934NIW5</accession>
<name>A0A934NIW5_9FLAO</name>
<dbReference type="InterPro" id="IPR057736">
    <property type="entry name" value="SAF_PseI/NeuA/NeuB"/>
</dbReference>
<dbReference type="InterPro" id="IPR013785">
    <property type="entry name" value="Aldolase_TIM"/>
</dbReference>
<dbReference type="PROSITE" id="PS50844">
    <property type="entry name" value="AFP_LIKE"/>
    <property type="match status" value="1"/>
</dbReference>
<dbReference type="InterPro" id="IPR013132">
    <property type="entry name" value="PseI/NeuA/B-like_N"/>
</dbReference>
<dbReference type="Gene3D" id="3.90.1210.10">
    <property type="entry name" value="Antifreeze-like/N-acetylneuraminic acid synthase C-terminal domain"/>
    <property type="match status" value="1"/>
</dbReference>
<dbReference type="CDD" id="cd11615">
    <property type="entry name" value="SAF_NeuB_like"/>
    <property type="match status" value="1"/>
</dbReference>
<dbReference type="RefSeq" id="WP_199598410.1">
    <property type="nucleotide sequence ID" value="NZ_JAEHJZ010000017.1"/>
</dbReference>
<dbReference type="GO" id="GO:0047444">
    <property type="term" value="F:N-acylneuraminate-9-phosphate synthase activity"/>
    <property type="evidence" value="ECO:0007669"/>
    <property type="project" value="TreeGrafter"/>
</dbReference>
<sequence length="332" mass="37135">MTLIIAEIAQAHDGSLGMAHAYIDALAKTGVDAIKFQTHIADAESSSFEPFRIKFSKQDKSRFDYWKRMEFTLEQWKELKAHCDIVGLEFMSSPFSNAAVDLLESIGVERYKIGSGELTNLLLLEKISQTKKPVILSSGMSSYKELDSAVSYLKKRSVPLSILQCTTAYPTFPEQYGLNVIQELKQRYQVTVGYSDHSAKMETCIAATVFGAEILEFHVVFNKEMFGPDVSASLTVTETKCLVEAVRNINLAMVNPVDKDNNLVFKDLKLIFEKSLAINKDLSQGHVLGFDDLEAKKPAEKGIPAAKFMEVIGKTLQHDKAQWEFLNSEDIV</sequence>
<dbReference type="InterPro" id="IPR036732">
    <property type="entry name" value="AFP_Neu5c_C_sf"/>
</dbReference>
<dbReference type="PANTHER" id="PTHR42966">
    <property type="entry name" value="N-ACETYLNEURAMINATE SYNTHASE"/>
    <property type="match status" value="1"/>
</dbReference>
<dbReference type="GO" id="GO:0016051">
    <property type="term" value="P:carbohydrate biosynthetic process"/>
    <property type="evidence" value="ECO:0007669"/>
    <property type="project" value="InterPro"/>
</dbReference>
<evidence type="ECO:0000259" key="1">
    <source>
        <dbReference type="PROSITE" id="PS50844"/>
    </source>
</evidence>